<comment type="similarity">
    <text evidence="1">Belongs to the universal ribosomal protein uS10 family.</text>
</comment>
<evidence type="ECO:0000256" key="4">
    <source>
        <dbReference type="ARBA" id="ARBA00035261"/>
    </source>
</evidence>
<dbReference type="InterPro" id="IPR001848">
    <property type="entry name" value="Ribosomal_uS10"/>
</dbReference>
<dbReference type="SUPFAM" id="SSF54999">
    <property type="entry name" value="Ribosomal protein S10"/>
    <property type="match status" value="1"/>
</dbReference>
<dbReference type="EMBL" id="PUHR01000022">
    <property type="protein sequence ID" value="KAG0670504.1"/>
    <property type="molecule type" value="Genomic_DNA"/>
</dbReference>
<dbReference type="PANTHER" id="PTHR11700">
    <property type="entry name" value="30S RIBOSOMAL PROTEIN S10 FAMILY MEMBER"/>
    <property type="match status" value="1"/>
</dbReference>
<dbReference type="HAMAP" id="MF_00508">
    <property type="entry name" value="Ribosomal_uS10"/>
    <property type="match status" value="1"/>
</dbReference>
<dbReference type="NCBIfam" id="TIGR01049">
    <property type="entry name" value="rpsJ_bact"/>
    <property type="match status" value="1"/>
</dbReference>
<dbReference type="GO" id="GO:0006412">
    <property type="term" value="P:translation"/>
    <property type="evidence" value="ECO:0007669"/>
    <property type="project" value="InterPro"/>
</dbReference>
<evidence type="ECO:0000256" key="5">
    <source>
        <dbReference type="ARBA" id="ARBA00042916"/>
    </source>
</evidence>
<name>A0A9P6WEY0_MAUEX</name>
<evidence type="ECO:0000256" key="3">
    <source>
        <dbReference type="ARBA" id="ARBA00023274"/>
    </source>
</evidence>
<dbReference type="InterPro" id="IPR036838">
    <property type="entry name" value="Ribosomal_uS10_dom_sf"/>
</dbReference>
<evidence type="ECO:0000313" key="8">
    <source>
        <dbReference type="Proteomes" id="UP000750334"/>
    </source>
</evidence>
<dbReference type="SMART" id="SM01403">
    <property type="entry name" value="Ribosomal_S10"/>
    <property type="match status" value="1"/>
</dbReference>
<evidence type="ECO:0000259" key="6">
    <source>
        <dbReference type="SMART" id="SM01403"/>
    </source>
</evidence>
<dbReference type="GO" id="GO:0005840">
    <property type="term" value="C:ribosome"/>
    <property type="evidence" value="ECO:0007669"/>
    <property type="project" value="UniProtKB-KW"/>
</dbReference>
<reference evidence="7 8" key="1">
    <citation type="submission" date="2020-11" db="EMBL/GenBank/DDBJ databases">
        <title>Kefir isolates.</title>
        <authorList>
            <person name="Marcisauskas S."/>
            <person name="Kim Y."/>
            <person name="Blasche S."/>
        </authorList>
    </citation>
    <scope>NUCLEOTIDE SEQUENCE [LARGE SCALE GENOMIC DNA]</scope>
    <source>
        <strain evidence="7 8">OG2</strain>
    </source>
</reference>
<keyword evidence="2 7" id="KW-0689">Ribosomal protein</keyword>
<gene>
    <name evidence="7" type="primary">RSM10</name>
    <name evidence="7" type="ORF">C6P45_002246</name>
</gene>
<dbReference type="Proteomes" id="UP000750334">
    <property type="component" value="Unassembled WGS sequence"/>
</dbReference>
<sequence>MLSQVSKRSINVLPSVKPIRLLTISSRRLQSTTVQDKTHASLNENLNNIEGSTVTPATTITFQEQNETKPILKSLEAIYQPPMRIPIEHGHLIADIQFRSYEHQNLDFFINFIQRVGFYLGIPITGPKPLPTRRERWTVIRSPFVHAKSKENFERHTHKRLLRVWDTNDEVLDLFVAYIKKHSMPGIGMKCNIYRREPLTIDFDKNEDLPSTLTSQSVDTENDLVNSRILELLNSPEFKK</sequence>
<dbReference type="GO" id="GO:0003735">
    <property type="term" value="F:structural constituent of ribosome"/>
    <property type="evidence" value="ECO:0007669"/>
    <property type="project" value="InterPro"/>
</dbReference>
<keyword evidence="3" id="KW-0687">Ribonucleoprotein</keyword>
<evidence type="ECO:0000256" key="2">
    <source>
        <dbReference type="ARBA" id="ARBA00022980"/>
    </source>
</evidence>
<proteinExistence type="inferred from homology"/>
<evidence type="ECO:0000256" key="1">
    <source>
        <dbReference type="ARBA" id="ARBA00007102"/>
    </source>
</evidence>
<dbReference type="AlphaFoldDB" id="A0A9P6WEY0"/>
<comment type="caution">
    <text evidence="7">The sequence shown here is derived from an EMBL/GenBank/DDBJ whole genome shotgun (WGS) entry which is preliminary data.</text>
</comment>
<dbReference type="Pfam" id="PF00338">
    <property type="entry name" value="Ribosomal_S10"/>
    <property type="match status" value="1"/>
</dbReference>
<dbReference type="PRINTS" id="PR00971">
    <property type="entry name" value="RIBOSOMALS10"/>
</dbReference>
<dbReference type="Gene3D" id="3.30.70.600">
    <property type="entry name" value="Ribosomal protein S10 domain"/>
    <property type="match status" value="1"/>
</dbReference>
<feature type="domain" description="Small ribosomal subunit protein uS10" evidence="6">
    <location>
        <begin position="95"/>
        <end position="192"/>
    </location>
</feature>
<dbReference type="InterPro" id="IPR027486">
    <property type="entry name" value="Ribosomal_uS10_dom"/>
</dbReference>
<evidence type="ECO:0000313" key="7">
    <source>
        <dbReference type="EMBL" id="KAG0670504.1"/>
    </source>
</evidence>
<dbReference type="GO" id="GO:1990904">
    <property type="term" value="C:ribonucleoprotein complex"/>
    <property type="evidence" value="ECO:0007669"/>
    <property type="project" value="UniProtKB-KW"/>
</dbReference>
<dbReference type="FunFam" id="3.30.70.600:FF:000003">
    <property type="entry name" value="30S ribosomal protein S10"/>
    <property type="match status" value="1"/>
</dbReference>
<accession>A0A9P6WEY0</accession>
<keyword evidence="8" id="KW-1185">Reference proteome</keyword>
<dbReference type="OrthoDB" id="366214at2759"/>
<protein>
    <recommendedName>
        <fullName evidence="4">Small ribosomal subunit protein uS10m</fullName>
    </recommendedName>
    <alternativeName>
        <fullName evidence="5">37S ribosomal protein S10, mitochondrial</fullName>
    </alternativeName>
</protein>
<organism evidence="7 8">
    <name type="scientific">Maudiozyma exigua</name>
    <name type="common">Yeast</name>
    <name type="synonym">Kazachstania exigua</name>
    <dbReference type="NCBI Taxonomy" id="34358"/>
    <lineage>
        <taxon>Eukaryota</taxon>
        <taxon>Fungi</taxon>
        <taxon>Dikarya</taxon>
        <taxon>Ascomycota</taxon>
        <taxon>Saccharomycotina</taxon>
        <taxon>Saccharomycetes</taxon>
        <taxon>Saccharomycetales</taxon>
        <taxon>Saccharomycetaceae</taxon>
        <taxon>Maudiozyma</taxon>
    </lineage>
</organism>